<evidence type="ECO:0000313" key="4">
    <source>
        <dbReference type="EMBL" id="ORY97858.1"/>
    </source>
</evidence>
<dbReference type="PANTHER" id="PTHR23310:SF133">
    <property type="entry name" value="COA BINDING PROTEIN, PUTATIVE (AFU_ORTHOLOGUE AFUA_1G12300)-RELATED"/>
    <property type="match status" value="1"/>
</dbReference>
<feature type="compositionally biased region" description="Low complexity" evidence="2">
    <location>
        <begin position="247"/>
        <end position="262"/>
    </location>
</feature>
<dbReference type="EMBL" id="MCGN01000004">
    <property type="protein sequence ID" value="ORY97858.1"/>
    <property type="molecule type" value="Genomic_DNA"/>
</dbReference>
<dbReference type="Pfam" id="PF00887">
    <property type="entry name" value="ACBP"/>
    <property type="match status" value="1"/>
</dbReference>
<dbReference type="InterPro" id="IPR022408">
    <property type="entry name" value="Acyl-CoA-binding_prot_CS"/>
</dbReference>
<reference evidence="4 5" key="1">
    <citation type="submission" date="2016-07" db="EMBL/GenBank/DDBJ databases">
        <title>Pervasive Adenine N6-methylation of Active Genes in Fungi.</title>
        <authorList>
            <consortium name="DOE Joint Genome Institute"/>
            <person name="Mondo S.J."/>
            <person name="Dannebaum R.O."/>
            <person name="Kuo R.C."/>
            <person name="Labutti K."/>
            <person name="Haridas S."/>
            <person name="Kuo A."/>
            <person name="Salamov A."/>
            <person name="Ahrendt S.R."/>
            <person name="Lipzen A."/>
            <person name="Sullivan W."/>
            <person name="Andreopoulos W.B."/>
            <person name="Clum A."/>
            <person name="Lindquist E."/>
            <person name="Daum C."/>
            <person name="Ramamoorthy G.K."/>
            <person name="Gryganskyi A."/>
            <person name="Culley D."/>
            <person name="Magnuson J.K."/>
            <person name="James T.Y."/>
            <person name="O'Malley M.A."/>
            <person name="Stajich J.E."/>
            <person name="Spatafora J.W."/>
            <person name="Visel A."/>
            <person name="Grigoriev I.V."/>
        </authorList>
    </citation>
    <scope>NUCLEOTIDE SEQUENCE [LARGE SCALE GENOMIC DNA]</scope>
    <source>
        <strain evidence="4 5">NRRL 2496</strain>
    </source>
</reference>
<dbReference type="InterPro" id="IPR000582">
    <property type="entry name" value="Acyl-CoA-binding_protein"/>
</dbReference>
<dbReference type="SUPFAM" id="SSF47027">
    <property type="entry name" value="Acyl-CoA binding protein"/>
    <property type="match status" value="1"/>
</dbReference>
<evidence type="ECO:0000256" key="1">
    <source>
        <dbReference type="ARBA" id="ARBA00023121"/>
    </source>
</evidence>
<feature type="compositionally biased region" description="Basic residues" evidence="2">
    <location>
        <begin position="272"/>
        <end position="286"/>
    </location>
</feature>
<dbReference type="PRINTS" id="PR00689">
    <property type="entry name" value="ACOABINDINGP"/>
</dbReference>
<keyword evidence="5" id="KW-1185">Reference proteome</keyword>
<dbReference type="PROSITE" id="PS00880">
    <property type="entry name" value="ACB_1"/>
    <property type="match status" value="1"/>
</dbReference>
<dbReference type="OrthoDB" id="346910at2759"/>
<sequence>MSVTPSHYSSRYVNQRYNKALQIVQHLPASSAFQPSREEKLELYAYYKQVSHGNVNTQRPGIFDMVGRAKWDAWKKLEGLSKTDAKHLYVETLLKSATEAYKKNAGRATAQQIIQAFNIMQPSEDHSSEDDTSSSAAEEEDDEINSLTSADAEEQAYLREIQANAGRMTPASSYSRRRVLSPRSSRPSSALRRRPGSVASQTSASTVTKNNDRLLPHMIPQHERRRAMMAQRTQDDEPLDANPWAPSQPLISTSTTTLTSSPLAPPTPQQHRSTHLTPRQHPHRQHQTGPAPPRSPASMPRPSPDVMSVVALGPATKRALESLQAEVLALNERIDDLRHELARETSRPPSTATPVPPVRRLAASTSGSSDATDDEKWEGWRWVIKAAIKHAAINLISVLIFFYFLYKRKSPVAFAVTDQLSKISTKLRVLLQGSTSATTTIV</sequence>
<dbReference type="OMA" id="ANAGRMT"/>
<feature type="compositionally biased region" description="Acidic residues" evidence="2">
    <location>
        <begin position="127"/>
        <end position="144"/>
    </location>
</feature>
<proteinExistence type="predicted"/>
<feature type="compositionally biased region" description="Low complexity" evidence="2">
    <location>
        <begin position="181"/>
        <end position="190"/>
    </location>
</feature>
<dbReference type="PROSITE" id="PS51228">
    <property type="entry name" value="ACB_2"/>
    <property type="match status" value="1"/>
</dbReference>
<feature type="domain" description="ACB" evidence="3">
    <location>
        <begin position="13"/>
        <end position="102"/>
    </location>
</feature>
<dbReference type="Gene3D" id="1.20.80.10">
    <property type="match status" value="1"/>
</dbReference>
<keyword evidence="1" id="KW-0446">Lipid-binding</keyword>
<feature type="region of interest" description="Disordered" evidence="2">
    <location>
        <begin position="121"/>
        <end position="307"/>
    </location>
</feature>
<comment type="caution">
    <text evidence="4">The sequence shown here is derived from an EMBL/GenBank/DDBJ whole genome shotgun (WGS) entry which is preliminary data.</text>
</comment>
<dbReference type="PANTHER" id="PTHR23310">
    <property type="entry name" value="ACYL-COA-BINDING PROTEIN, ACBP"/>
    <property type="match status" value="1"/>
</dbReference>
<accession>A0A1X2HG04</accession>
<gene>
    <name evidence="4" type="ORF">BCR43DRAFT_490475</name>
</gene>
<dbReference type="InParanoid" id="A0A1X2HG04"/>
<evidence type="ECO:0000259" key="3">
    <source>
        <dbReference type="PROSITE" id="PS51228"/>
    </source>
</evidence>
<organism evidence="4 5">
    <name type="scientific">Syncephalastrum racemosum</name>
    <name type="common">Filamentous fungus</name>
    <dbReference type="NCBI Taxonomy" id="13706"/>
    <lineage>
        <taxon>Eukaryota</taxon>
        <taxon>Fungi</taxon>
        <taxon>Fungi incertae sedis</taxon>
        <taxon>Mucoromycota</taxon>
        <taxon>Mucoromycotina</taxon>
        <taxon>Mucoromycetes</taxon>
        <taxon>Mucorales</taxon>
        <taxon>Syncephalastraceae</taxon>
        <taxon>Syncephalastrum</taxon>
    </lineage>
</organism>
<feature type="compositionally biased region" description="Pro residues" evidence="2">
    <location>
        <begin position="290"/>
        <end position="303"/>
    </location>
</feature>
<feature type="region of interest" description="Disordered" evidence="2">
    <location>
        <begin position="341"/>
        <end position="373"/>
    </location>
</feature>
<dbReference type="AlphaFoldDB" id="A0A1X2HG04"/>
<feature type="compositionally biased region" description="Low complexity" evidence="2">
    <location>
        <begin position="197"/>
        <end position="208"/>
    </location>
</feature>
<evidence type="ECO:0000256" key="2">
    <source>
        <dbReference type="SAM" id="MobiDB-lite"/>
    </source>
</evidence>
<dbReference type="InterPro" id="IPR035984">
    <property type="entry name" value="Acyl-CoA-binding_sf"/>
</dbReference>
<evidence type="ECO:0000313" key="5">
    <source>
        <dbReference type="Proteomes" id="UP000242180"/>
    </source>
</evidence>
<dbReference type="Proteomes" id="UP000242180">
    <property type="component" value="Unassembled WGS sequence"/>
</dbReference>
<name>A0A1X2HG04_SYNRA</name>
<dbReference type="GO" id="GO:0000062">
    <property type="term" value="F:fatty-acyl-CoA binding"/>
    <property type="evidence" value="ECO:0007669"/>
    <property type="project" value="InterPro"/>
</dbReference>
<protein>
    <submittedName>
        <fullName evidence="4">Acyl CoA binding protein-domain-containing protein</fullName>
    </submittedName>
</protein>
<dbReference type="InterPro" id="IPR014352">
    <property type="entry name" value="FERM/acyl-CoA-bd_prot_sf"/>
</dbReference>
<dbReference type="GO" id="GO:0006631">
    <property type="term" value="P:fatty acid metabolic process"/>
    <property type="evidence" value="ECO:0007669"/>
    <property type="project" value="TreeGrafter"/>
</dbReference>
<dbReference type="STRING" id="13706.A0A1X2HG04"/>